<dbReference type="EMBL" id="SWLB01000008">
    <property type="protein sequence ID" value="KAF3335803.1"/>
    <property type="molecule type" value="Genomic_DNA"/>
</dbReference>
<gene>
    <name evidence="2" type="ORF">FCM35_KLT20310</name>
</gene>
<dbReference type="Proteomes" id="UP000623129">
    <property type="component" value="Unassembled WGS sequence"/>
</dbReference>
<evidence type="ECO:0000313" key="3">
    <source>
        <dbReference type="Proteomes" id="UP000623129"/>
    </source>
</evidence>
<feature type="compositionally biased region" description="Low complexity" evidence="1">
    <location>
        <begin position="23"/>
        <end position="35"/>
    </location>
</feature>
<dbReference type="OrthoDB" id="1913984at2759"/>
<evidence type="ECO:0000256" key="1">
    <source>
        <dbReference type="SAM" id="MobiDB-lite"/>
    </source>
</evidence>
<keyword evidence="3" id="KW-1185">Reference proteome</keyword>
<dbReference type="AlphaFoldDB" id="A0A833VUK9"/>
<proteinExistence type="predicted"/>
<reference evidence="2" key="1">
    <citation type="submission" date="2020-01" db="EMBL/GenBank/DDBJ databases">
        <title>Genome sequence of Kobresia littledalei, the first chromosome-level genome in the family Cyperaceae.</title>
        <authorList>
            <person name="Qu G."/>
        </authorList>
    </citation>
    <scope>NUCLEOTIDE SEQUENCE</scope>
    <source>
        <strain evidence="2">C.B.Clarke</strain>
        <tissue evidence="2">Leaf</tissue>
    </source>
</reference>
<comment type="caution">
    <text evidence="2">The sequence shown here is derived from an EMBL/GenBank/DDBJ whole genome shotgun (WGS) entry which is preliminary data.</text>
</comment>
<sequence>MNSSATDLARSLKGLAKKKTRSRPTPATPTSPLSLEADTAAAARPHTSDLAAQQPQRPPRVELVEPLPPPFCKVRLSVSFDGKLHVTSVVNASLSQRFMLQRDLGVLKGMPAIREKANKKLAYQQLTMQFQANMDSALSWRL</sequence>
<evidence type="ECO:0000313" key="2">
    <source>
        <dbReference type="EMBL" id="KAF3335803.1"/>
    </source>
</evidence>
<feature type="region of interest" description="Disordered" evidence="1">
    <location>
        <begin position="1"/>
        <end position="64"/>
    </location>
</feature>
<protein>
    <submittedName>
        <fullName evidence="2">Uncharacterized protein</fullName>
    </submittedName>
</protein>
<organism evidence="2 3">
    <name type="scientific">Carex littledalei</name>
    <dbReference type="NCBI Taxonomy" id="544730"/>
    <lineage>
        <taxon>Eukaryota</taxon>
        <taxon>Viridiplantae</taxon>
        <taxon>Streptophyta</taxon>
        <taxon>Embryophyta</taxon>
        <taxon>Tracheophyta</taxon>
        <taxon>Spermatophyta</taxon>
        <taxon>Magnoliopsida</taxon>
        <taxon>Liliopsida</taxon>
        <taxon>Poales</taxon>
        <taxon>Cyperaceae</taxon>
        <taxon>Cyperoideae</taxon>
        <taxon>Cariceae</taxon>
        <taxon>Carex</taxon>
        <taxon>Carex subgen. Euthyceras</taxon>
    </lineage>
</organism>
<name>A0A833VUK9_9POAL</name>
<accession>A0A833VUK9</accession>